<keyword evidence="3" id="KW-1185">Reference proteome</keyword>
<feature type="coiled-coil region" evidence="1">
    <location>
        <begin position="254"/>
        <end position="326"/>
    </location>
</feature>
<dbReference type="Proteomes" id="UP000180098">
    <property type="component" value="Unassembled WGS sequence"/>
</dbReference>
<name>A0A1S2LAT0_9BACI</name>
<dbReference type="OrthoDB" id="2878717at2"/>
<gene>
    <name evidence="2" type="ORF">BKP35_16460</name>
</gene>
<dbReference type="AlphaFoldDB" id="A0A1S2LAT0"/>
<sequence>MSNEIKILPNESDLLIRIQEELKYDNLFNLIMERDQLKKELYHPDFINALEQDLHRWYSVAEAGRVIGGEKRIPPSSITYYIDNLKEYIIPDDAPSNKYIRLNYLSLIKIKMVFLLKDEFRLNGLRAEVGITGKPTTVPNNTPSNYGDINLEQMKEKLEKFEAMNEVLWGLLVEKGEDGNPSLKKPLKSLLTSETLLLEDQSSISQKIEEQSEVIEKLVYENNELKERVGKTEIHSYSLVEKFEEDQSSISQKLKEQSKAIEELVHENNELKEIIGKAEEHSSSLVENLEDKEKERERILESEKKINSLTEMIRARQQAEEEWENQGLIKKLTGNKSEFIDKRIESLLKKTNKDN</sequence>
<evidence type="ECO:0000313" key="2">
    <source>
        <dbReference type="EMBL" id="OIJ09446.1"/>
    </source>
</evidence>
<dbReference type="EMBL" id="MLQQ01000044">
    <property type="protein sequence ID" value="OIJ09446.1"/>
    <property type="molecule type" value="Genomic_DNA"/>
</dbReference>
<accession>A0A1S2LAT0</accession>
<protein>
    <submittedName>
        <fullName evidence="2">Uncharacterized protein</fullName>
    </submittedName>
</protein>
<proteinExistence type="predicted"/>
<reference evidence="2 3" key="1">
    <citation type="submission" date="2016-10" db="EMBL/GenBank/DDBJ databases">
        <title>Draft genome sequences of four alkaliphilic bacteria belonging to the Anaerobacillus genus.</title>
        <authorList>
            <person name="Bassil N.M."/>
            <person name="Lloyd J.R."/>
        </authorList>
    </citation>
    <scope>NUCLEOTIDE SEQUENCE [LARGE SCALE GENOMIC DNA]</scope>
    <source>
        <strain evidence="2 3">DSM 15340</strain>
    </source>
</reference>
<evidence type="ECO:0000256" key="1">
    <source>
        <dbReference type="SAM" id="Coils"/>
    </source>
</evidence>
<keyword evidence="1" id="KW-0175">Coiled coil</keyword>
<dbReference type="RefSeq" id="WP_071314471.1">
    <property type="nucleotide sequence ID" value="NZ_MLQQ01000044.1"/>
</dbReference>
<comment type="caution">
    <text evidence="2">The sequence shown here is derived from an EMBL/GenBank/DDBJ whole genome shotgun (WGS) entry which is preliminary data.</text>
</comment>
<evidence type="ECO:0000313" key="3">
    <source>
        <dbReference type="Proteomes" id="UP000180098"/>
    </source>
</evidence>
<organism evidence="2 3">
    <name type="scientific">Anaerobacillus arseniciselenatis</name>
    <dbReference type="NCBI Taxonomy" id="85682"/>
    <lineage>
        <taxon>Bacteria</taxon>
        <taxon>Bacillati</taxon>
        <taxon>Bacillota</taxon>
        <taxon>Bacilli</taxon>
        <taxon>Bacillales</taxon>
        <taxon>Bacillaceae</taxon>
        <taxon>Anaerobacillus</taxon>
    </lineage>
</organism>